<keyword evidence="2" id="KW-1133">Transmembrane helix</keyword>
<organism evidence="3 4">
    <name type="scientific">Gossypium trilobum</name>
    <dbReference type="NCBI Taxonomy" id="34281"/>
    <lineage>
        <taxon>Eukaryota</taxon>
        <taxon>Viridiplantae</taxon>
        <taxon>Streptophyta</taxon>
        <taxon>Embryophyta</taxon>
        <taxon>Tracheophyta</taxon>
        <taxon>Spermatophyta</taxon>
        <taxon>Magnoliopsida</taxon>
        <taxon>eudicotyledons</taxon>
        <taxon>Gunneridae</taxon>
        <taxon>Pentapetalae</taxon>
        <taxon>rosids</taxon>
        <taxon>malvids</taxon>
        <taxon>Malvales</taxon>
        <taxon>Malvaceae</taxon>
        <taxon>Malvoideae</taxon>
        <taxon>Gossypium</taxon>
    </lineage>
</organism>
<name>A0A7J9EUF2_9ROSI</name>
<evidence type="ECO:0000256" key="2">
    <source>
        <dbReference type="SAM" id="Phobius"/>
    </source>
</evidence>
<reference evidence="3 4" key="1">
    <citation type="journal article" date="2019" name="Genome Biol. Evol.">
        <title>Insights into the evolution of the New World diploid cottons (Gossypium, subgenus Houzingenia) based on genome sequencing.</title>
        <authorList>
            <person name="Grover C.E."/>
            <person name="Arick M.A. 2nd"/>
            <person name="Thrash A."/>
            <person name="Conover J.L."/>
            <person name="Sanders W.S."/>
            <person name="Peterson D.G."/>
            <person name="Frelichowski J.E."/>
            <person name="Scheffler J.A."/>
            <person name="Scheffler B.E."/>
            <person name="Wendel J.F."/>
        </authorList>
    </citation>
    <scope>NUCLEOTIDE SEQUENCE [LARGE SCALE GENOMIC DNA]</scope>
    <source>
        <strain evidence="3">8</strain>
        <tissue evidence="3">Leaf</tissue>
    </source>
</reference>
<dbReference type="AlphaFoldDB" id="A0A7J9EUF2"/>
<proteinExistence type="predicted"/>
<dbReference type="EMBL" id="JABEZW010000009">
    <property type="protein sequence ID" value="MBA0776669.1"/>
    <property type="molecule type" value="Genomic_DNA"/>
</dbReference>
<keyword evidence="4" id="KW-1185">Reference proteome</keyword>
<dbReference type="Proteomes" id="UP000593568">
    <property type="component" value="Unassembled WGS sequence"/>
</dbReference>
<feature type="transmembrane region" description="Helical" evidence="2">
    <location>
        <begin position="69"/>
        <end position="91"/>
    </location>
</feature>
<gene>
    <name evidence="3" type="ORF">Gotri_011634</name>
</gene>
<evidence type="ECO:0000313" key="4">
    <source>
        <dbReference type="Proteomes" id="UP000593568"/>
    </source>
</evidence>
<comment type="caution">
    <text evidence="3">The sequence shown here is derived from an EMBL/GenBank/DDBJ whole genome shotgun (WGS) entry which is preliminary data.</text>
</comment>
<feature type="region of interest" description="Disordered" evidence="1">
    <location>
        <begin position="177"/>
        <end position="198"/>
    </location>
</feature>
<accession>A0A7J9EUF2</accession>
<protein>
    <submittedName>
        <fullName evidence="3">Uncharacterized protein</fullName>
    </submittedName>
</protein>
<evidence type="ECO:0000256" key="1">
    <source>
        <dbReference type="SAM" id="MobiDB-lite"/>
    </source>
</evidence>
<evidence type="ECO:0000313" key="3">
    <source>
        <dbReference type="EMBL" id="MBA0776669.1"/>
    </source>
</evidence>
<sequence>MKESIECLSLDDEEEETIQMGVESSDRETSYANCFIGTFCHFQCVEENGSWNFNSYLLVLHRLKKGEDYLSLGSFIGIFLEYYASAIQLAYKGIMRLRVRVDGKVKVIARLELFIRDRSMNFSRIIHYMHSLEELGRGGVGGWWRTVVVVANKSGDLGHNNNEYSNKLDEDMAALEEENNPTRQNDGLKEHCFQSNAS</sequence>
<keyword evidence="2" id="KW-0472">Membrane</keyword>
<keyword evidence="2" id="KW-0812">Transmembrane</keyword>